<protein>
    <submittedName>
        <fullName evidence="1">Uncharacterized protein</fullName>
    </submittedName>
</protein>
<evidence type="ECO:0000313" key="1">
    <source>
        <dbReference type="EMBL" id="KAF9617382.1"/>
    </source>
</evidence>
<dbReference type="PANTHER" id="PTHR47481:SF22">
    <property type="entry name" value="RETROTRANSPOSON GAG DOMAIN-CONTAINING PROTEIN"/>
    <property type="match status" value="1"/>
</dbReference>
<dbReference type="EMBL" id="JADFTS010000003">
    <property type="protein sequence ID" value="KAF9617382.1"/>
    <property type="molecule type" value="Genomic_DNA"/>
</dbReference>
<dbReference type="AlphaFoldDB" id="A0A835IJ38"/>
<proteinExistence type="predicted"/>
<evidence type="ECO:0000313" key="2">
    <source>
        <dbReference type="Proteomes" id="UP000631114"/>
    </source>
</evidence>
<name>A0A835IJ38_9MAGN</name>
<dbReference type="PANTHER" id="PTHR47481">
    <property type="match status" value="1"/>
</dbReference>
<reference evidence="1 2" key="1">
    <citation type="submission" date="2020-10" db="EMBL/GenBank/DDBJ databases">
        <title>The Coptis chinensis genome and diversification of protoberbering-type alkaloids.</title>
        <authorList>
            <person name="Wang B."/>
            <person name="Shu S."/>
            <person name="Song C."/>
            <person name="Liu Y."/>
        </authorList>
    </citation>
    <scope>NUCLEOTIDE SEQUENCE [LARGE SCALE GENOMIC DNA]</scope>
    <source>
        <strain evidence="1">HL-2020</strain>
        <tissue evidence="1">Leaf</tissue>
    </source>
</reference>
<organism evidence="1 2">
    <name type="scientific">Coptis chinensis</name>
    <dbReference type="NCBI Taxonomy" id="261450"/>
    <lineage>
        <taxon>Eukaryota</taxon>
        <taxon>Viridiplantae</taxon>
        <taxon>Streptophyta</taxon>
        <taxon>Embryophyta</taxon>
        <taxon>Tracheophyta</taxon>
        <taxon>Spermatophyta</taxon>
        <taxon>Magnoliopsida</taxon>
        <taxon>Ranunculales</taxon>
        <taxon>Ranunculaceae</taxon>
        <taxon>Coptidoideae</taxon>
        <taxon>Coptis</taxon>
    </lineage>
</organism>
<accession>A0A835IJ38</accession>
<sequence>MDSVMIVPPPQINQWNLDASTSTKVPPPQFNQWTFDASAFTKEYFSQRSVANSSQIRKNLNEIFHGTRTVSEYLQETKTYTDTLATIGEPIKNIDLVNAILCDLGSKYEMLITALEILETLPQISALHSRLLIYESHHRASAPLGPSALLASHASSQNYYKGKKGKNTYKGPSQYRTDTPGILGAHPTVGFCQLSHGIGHFASTYPMLPRFDRPQMISDWVEGENRSPMFPVIQL</sequence>
<dbReference type="Proteomes" id="UP000631114">
    <property type="component" value="Unassembled WGS sequence"/>
</dbReference>
<dbReference type="OrthoDB" id="1845088at2759"/>
<dbReference type="Pfam" id="PF14223">
    <property type="entry name" value="Retrotran_gag_2"/>
    <property type="match status" value="1"/>
</dbReference>
<gene>
    <name evidence="1" type="ORF">IFM89_036303</name>
</gene>
<comment type="caution">
    <text evidence="1">The sequence shown here is derived from an EMBL/GenBank/DDBJ whole genome shotgun (WGS) entry which is preliminary data.</text>
</comment>
<keyword evidence="2" id="KW-1185">Reference proteome</keyword>